<feature type="non-terminal residue" evidence="2">
    <location>
        <position position="33"/>
    </location>
</feature>
<sequence length="33" mass="3806">MSTLMRHSSGFGWDSNGKTFTAPEEVWKDYLKV</sequence>
<protein>
    <recommendedName>
        <fullName evidence="1">Myb/SANT-like domain-containing protein</fullName>
    </recommendedName>
</protein>
<dbReference type="AlphaFoldDB" id="A0A392RQN8"/>
<dbReference type="Proteomes" id="UP000265520">
    <property type="component" value="Unassembled WGS sequence"/>
</dbReference>
<dbReference type="InterPro" id="IPR055314">
    <property type="entry name" value="At2g29880-like"/>
</dbReference>
<evidence type="ECO:0000313" key="3">
    <source>
        <dbReference type="Proteomes" id="UP000265520"/>
    </source>
</evidence>
<evidence type="ECO:0000313" key="2">
    <source>
        <dbReference type="EMBL" id="MCI38517.1"/>
    </source>
</evidence>
<dbReference type="PANTHER" id="PTHR47864:SF2">
    <property type="entry name" value="MYB_SANT-LIKE DNA-BINDING DOMAIN PROTEIN"/>
    <property type="match status" value="1"/>
</dbReference>
<reference evidence="2 3" key="1">
    <citation type="journal article" date="2018" name="Front. Plant Sci.">
        <title>Red Clover (Trifolium pratense) and Zigzag Clover (T. medium) - A Picture of Genomic Similarities and Differences.</title>
        <authorList>
            <person name="Dluhosova J."/>
            <person name="Istvanek J."/>
            <person name="Nedelnik J."/>
            <person name="Repkova J."/>
        </authorList>
    </citation>
    <scope>NUCLEOTIDE SEQUENCE [LARGE SCALE GENOMIC DNA]</scope>
    <source>
        <strain evidence="3">cv. 10/8</strain>
        <tissue evidence="2">Leaf</tissue>
    </source>
</reference>
<organism evidence="2 3">
    <name type="scientific">Trifolium medium</name>
    <dbReference type="NCBI Taxonomy" id="97028"/>
    <lineage>
        <taxon>Eukaryota</taxon>
        <taxon>Viridiplantae</taxon>
        <taxon>Streptophyta</taxon>
        <taxon>Embryophyta</taxon>
        <taxon>Tracheophyta</taxon>
        <taxon>Spermatophyta</taxon>
        <taxon>Magnoliopsida</taxon>
        <taxon>eudicotyledons</taxon>
        <taxon>Gunneridae</taxon>
        <taxon>Pentapetalae</taxon>
        <taxon>rosids</taxon>
        <taxon>fabids</taxon>
        <taxon>Fabales</taxon>
        <taxon>Fabaceae</taxon>
        <taxon>Papilionoideae</taxon>
        <taxon>50 kb inversion clade</taxon>
        <taxon>NPAAA clade</taxon>
        <taxon>Hologalegina</taxon>
        <taxon>IRL clade</taxon>
        <taxon>Trifolieae</taxon>
        <taxon>Trifolium</taxon>
    </lineage>
</organism>
<feature type="domain" description="Myb/SANT-like" evidence="1">
    <location>
        <begin position="5"/>
        <end position="30"/>
    </location>
</feature>
<dbReference type="InterPro" id="IPR024752">
    <property type="entry name" value="Myb/SANT-like_dom"/>
</dbReference>
<comment type="caution">
    <text evidence="2">The sequence shown here is derived from an EMBL/GenBank/DDBJ whole genome shotgun (WGS) entry which is preliminary data.</text>
</comment>
<name>A0A392RQN8_9FABA</name>
<keyword evidence="3" id="KW-1185">Reference proteome</keyword>
<accession>A0A392RQN8</accession>
<evidence type="ECO:0000259" key="1">
    <source>
        <dbReference type="Pfam" id="PF12776"/>
    </source>
</evidence>
<dbReference type="EMBL" id="LXQA010256786">
    <property type="protein sequence ID" value="MCI38517.1"/>
    <property type="molecule type" value="Genomic_DNA"/>
</dbReference>
<proteinExistence type="predicted"/>
<dbReference type="Pfam" id="PF12776">
    <property type="entry name" value="Myb_DNA-bind_3"/>
    <property type="match status" value="1"/>
</dbReference>
<dbReference type="PANTHER" id="PTHR47864">
    <property type="entry name" value="TRANSMEMBRANE PROTEIN"/>
    <property type="match status" value="1"/>
</dbReference>